<dbReference type="OrthoDB" id="5459344at2"/>
<accession>A0A271KQC0</accession>
<protein>
    <submittedName>
        <fullName evidence="2">Protein YebE</fullName>
    </submittedName>
</protein>
<dbReference type="Pfam" id="PF04391">
    <property type="entry name" value="DUF533"/>
    <property type="match status" value="1"/>
</dbReference>
<reference evidence="2 3" key="1">
    <citation type="submission" date="2017-08" db="EMBL/GenBank/DDBJ databases">
        <title>Mesorhizobium wenxinae sp. nov., a novel rhizobial species isolated from root nodules of chickpea (Cicer arietinum L.).</title>
        <authorList>
            <person name="Zhang J."/>
        </authorList>
    </citation>
    <scope>NUCLEOTIDE SEQUENCE [LARGE SCALE GENOMIC DNA]</scope>
    <source>
        <strain evidence="3">WYCCWR 10019</strain>
    </source>
</reference>
<evidence type="ECO:0000256" key="1">
    <source>
        <dbReference type="SAM" id="MobiDB-lite"/>
    </source>
</evidence>
<name>A0A271KQC0_9HYPH</name>
<dbReference type="InterPro" id="IPR029024">
    <property type="entry name" value="TerB-like"/>
</dbReference>
<dbReference type="AlphaFoldDB" id="A0A271KQC0"/>
<gene>
    <name evidence="2" type="ORF">CIT31_01785</name>
</gene>
<dbReference type="EMBL" id="NPKH01000004">
    <property type="protein sequence ID" value="PAP97215.1"/>
    <property type="molecule type" value="Genomic_DNA"/>
</dbReference>
<dbReference type="CDD" id="cd07178">
    <property type="entry name" value="terB_like_YebE"/>
    <property type="match status" value="1"/>
</dbReference>
<feature type="region of interest" description="Disordered" evidence="1">
    <location>
        <begin position="233"/>
        <end position="265"/>
    </location>
</feature>
<dbReference type="Proteomes" id="UP000215931">
    <property type="component" value="Unassembled WGS sequence"/>
</dbReference>
<proteinExistence type="predicted"/>
<evidence type="ECO:0000313" key="3">
    <source>
        <dbReference type="Proteomes" id="UP000215931"/>
    </source>
</evidence>
<dbReference type="RefSeq" id="WP_095517217.1">
    <property type="nucleotide sequence ID" value="NZ_NPKH01000004.1"/>
</dbReference>
<comment type="caution">
    <text evidence="2">The sequence shown here is derived from an EMBL/GenBank/DDBJ whole genome shotgun (WGS) entry which is preliminary data.</text>
</comment>
<dbReference type="SUPFAM" id="SSF158682">
    <property type="entry name" value="TerB-like"/>
    <property type="match status" value="1"/>
</dbReference>
<dbReference type="Gene3D" id="1.10.3680.10">
    <property type="entry name" value="TerB-like"/>
    <property type="match status" value="1"/>
</dbReference>
<sequence>MFDPKKLLDDLLGSQIPGTGSTVRDKGGQAVQMAKDNPLAAGALAAVLLGTGAGRQVTGTAVKLGGLAMIGGLAYKAYQNYKNGKAPAETAAAGSPELLPPPADTSFHPSQAPQGEDEFTLMLVRAMISAAKADGHIDDDERQKIAGKLSLSGIGSDAEKFLMSELETPLDLDTLVAGAQTDAQKLELYTASRLTIDPDTRSERGYLDLLAGRLGLPDALVDHVEATVSAAKVPAAKVPESGVPESGVPESGAPESDKATASSRW</sequence>
<dbReference type="InterPro" id="IPR007486">
    <property type="entry name" value="YebE"/>
</dbReference>
<evidence type="ECO:0000313" key="2">
    <source>
        <dbReference type="EMBL" id="PAP97215.1"/>
    </source>
</evidence>
<organism evidence="2 3">
    <name type="scientific">Mesorhizobium wenxiniae</name>
    <dbReference type="NCBI Taxonomy" id="2014805"/>
    <lineage>
        <taxon>Bacteria</taxon>
        <taxon>Pseudomonadati</taxon>
        <taxon>Pseudomonadota</taxon>
        <taxon>Alphaproteobacteria</taxon>
        <taxon>Hyphomicrobiales</taxon>
        <taxon>Phyllobacteriaceae</taxon>
        <taxon>Mesorhizobium</taxon>
    </lineage>
</organism>
<keyword evidence="3" id="KW-1185">Reference proteome</keyword>